<dbReference type="GO" id="GO:0016491">
    <property type="term" value="F:oxidoreductase activity"/>
    <property type="evidence" value="ECO:0007669"/>
    <property type="project" value="UniProtKB-KW"/>
</dbReference>
<gene>
    <name evidence="5" type="ORF">RchiOBHm_Chr4g0409681</name>
</gene>
<feature type="region of interest" description="Disordered" evidence="3">
    <location>
        <begin position="1"/>
        <end position="20"/>
    </location>
</feature>
<dbReference type="InterPro" id="IPR050791">
    <property type="entry name" value="Aldo-Keto_reductase"/>
</dbReference>
<dbReference type="Gene3D" id="3.20.20.100">
    <property type="entry name" value="NADP-dependent oxidoreductase domain"/>
    <property type="match status" value="1"/>
</dbReference>
<dbReference type="InterPro" id="IPR036812">
    <property type="entry name" value="NAD(P)_OxRdtase_dom_sf"/>
</dbReference>
<feature type="domain" description="NADP-dependent oxidoreductase" evidence="4">
    <location>
        <begin position="36"/>
        <end position="142"/>
    </location>
</feature>
<keyword evidence="6" id="KW-1185">Reference proteome</keyword>
<sequence length="155" mass="17223">MTSKRRMKLGSQDAERGLGSRTGLHGHVHLLCPPPKPEPDKFKLIHHAIDASVTFLDNSDVYGPFTNELLLGKALSGGVRDKVDLATKFGISFEDNKGEIIRGEPAYVRAAFEESLNRLGVNSIDLYYEHRSDTHIPIEVTVCFVLQSLCIKSFL</sequence>
<reference evidence="5 6" key="1">
    <citation type="journal article" date="2018" name="Nat. Genet.">
        <title>The Rosa genome provides new insights in the design of modern roses.</title>
        <authorList>
            <person name="Bendahmane M."/>
        </authorList>
    </citation>
    <scope>NUCLEOTIDE SEQUENCE [LARGE SCALE GENOMIC DNA]</scope>
    <source>
        <strain evidence="6">cv. Old Blush</strain>
    </source>
</reference>
<dbReference type="GO" id="GO:0005737">
    <property type="term" value="C:cytoplasm"/>
    <property type="evidence" value="ECO:0007669"/>
    <property type="project" value="TreeGrafter"/>
</dbReference>
<dbReference type="InterPro" id="IPR023210">
    <property type="entry name" value="NADP_OxRdtase_dom"/>
</dbReference>
<comment type="caution">
    <text evidence="5">The sequence shown here is derived from an EMBL/GenBank/DDBJ whole genome shotgun (WGS) entry which is preliminary data.</text>
</comment>
<dbReference type="EMBL" id="PDCK01000042">
    <property type="protein sequence ID" value="PRQ38066.1"/>
    <property type="molecule type" value="Genomic_DNA"/>
</dbReference>
<dbReference type="PANTHER" id="PTHR43625:SF40">
    <property type="entry name" value="ALDO-KETO REDUCTASE YAKC [NADP(+)]"/>
    <property type="match status" value="1"/>
</dbReference>
<dbReference type="EC" id="1.1.1.317" evidence="5"/>
<evidence type="ECO:0000256" key="2">
    <source>
        <dbReference type="ARBA" id="ARBA00023002"/>
    </source>
</evidence>
<proteinExistence type="predicted"/>
<evidence type="ECO:0000259" key="4">
    <source>
        <dbReference type="Pfam" id="PF00248"/>
    </source>
</evidence>
<dbReference type="AlphaFoldDB" id="A0A2P6QV61"/>
<dbReference type="STRING" id="74649.A0A2P6QV61"/>
<dbReference type="Gramene" id="PRQ38066">
    <property type="protein sequence ID" value="PRQ38066"/>
    <property type="gene ID" value="RchiOBHm_Chr4g0409681"/>
</dbReference>
<dbReference type="Pfam" id="PF00248">
    <property type="entry name" value="Aldo_ket_red"/>
    <property type="match status" value="1"/>
</dbReference>
<dbReference type="PANTHER" id="PTHR43625">
    <property type="entry name" value="AFLATOXIN B1 ALDEHYDE REDUCTASE"/>
    <property type="match status" value="1"/>
</dbReference>
<evidence type="ECO:0000256" key="1">
    <source>
        <dbReference type="ARBA" id="ARBA00022857"/>
    </source>
</evidence>
<organism evidence="5 6">
    <name type="scientific">Rosa chinensis</name>
    <name type="common">China rose</name>
    <dbReference type="NCBI Taxonomy" id="74649"/>
    <lineage>
        <taxon>Eukaryota</taxon>
        <taxon>Viridiplantae</taxon>
        <taxon>Streptophyta</taxon>
        <taxon>Embryophyta</taxon>
        <taxon>Tracheophyta</taxon>
        <taxon>Spermatophyta</taxon>
        <taxon>Magnoliopsida</taxon>
        <taxon>eudicotyledons</taxon>
        <taxon>Gunneridae</taxon>
        <taxon>Pentapetalae</taxon>
        <taxon>rosids</taxon>
        <taxon>fabids</taxon>
        <taxon>Rosales</taxon>
        <taxon>Rosaceae</taxon>
        <taxon>Rosoideae</taxon>
        <taxon>Rosoideae incertae sedis</taxon>
        <taxon>Rosa</taxon>
    </lineage>
</organism>
<evidence type="ECO:0000256" key="3">
    <source>
        <dbReference type="SAM" id="MobiDB-lite"/>
    </source>
</evidence>
<protein>
    <submittedName>
        <fullName evidence="5">Putative perakine reductase</fullName>
        <ecNumber evidence="5">1.1.1.317</ecNumber>
    </submittedName>
</protein>
<evidence type="ECO:0000313" key="6">
    <source>
        <dbReference type="Proteomes" id="UP000238479"/>
    </source>
</evidence>
<keyword evidence="2 5" id="KW-0560">Oxidoreductase</keyword>
<dbReference type="SUPFAM" id="SSF51430">
    <property type="entry name" value="NAD(P)-linked oxidoreductase"/>
    <property type="match status" value="1"/>
</dbReference>
<accession>A0A2P6QV61</accession>
<dbReference type="Proteomes" id="UP000238479">
    <property type="component" value="Chromosome 4"/>
</dbReference>
<name>A0A2P6QV61_ROSCH</name>
<keyword evidence="1" id="KW-0521">NADP</keyword>
<dbReference type="OMA" id="DTHIPIE"/>
<evidence type="ECO:0000313" key="5">
    <source>
        <dbReference type="EMBL" id="PRQ38066.1"/>
    </source>
</evidence>